<dbReference type="PANTHER" id="PTHR11831:SF4">
    <property type="entry name" value="SMALL RIBOSOMAL SUBUNIT PROTEIN US4M"/>
    <property type="match status" value="1"/>
</dbReference>
<evidence type="ECO:0000313" key="11">
    <source>
        <dbReference type="Proteomes" id="UP000231282"/>
    </source>
</evidence>
<evidence type="ECO:0000256" key="2">
    <source>
        <dbReference type="ARBA" id="ARBA00022730"/>
    </source>
</evidence>
<comment type="subunit">
    <text evidence="7">Part of the 30S ribosomal subunit. Contacts protein S5. The interaction surface between S4 and S5 is involved in control of translational fidelity.</text>
</comment>
<comment type="function">
    <text evidence="7">One of the primary rRNA binding proteins, it binds directly to 16S rRNA where it nucleates assembly of the body of the 30S subunit.</text>
</comment>
<comment type="function">
    <text evidence="7">With S5 and S12 plays an important role in translational accuracy.</text>
</comment>
<dbReference type="Pfam" id="PF01479">
    <property type="entry name" value="S4"/>
    <property type="match status" value="1"/>
</dbReference>
<dbReference type="EMBL" id="PEZH01000045">
    <property type="protein sequence ID" value="PIS14994.1"/>
    <property type="molecule type" value="Genomic_DNA"/>
</dbReference>
<dbReference type="AlphaFoldDB" id="A0A2H0WQQ9"/>
<protein>
    <recommendedName>
        <fullName evidence="6 7">Small ribosomal subunit protein uS4</fullName>
    </recommendedName>
</protein>
<accession>A0A2H0WQQ9</accession>
<comment type="caution">
    <text evidence="10">The sequence shown here is derived from an EMBL/GenBank/DDBJ whole genome shotgun (WGS) entry which is preliminary data.</text>
</comment>
<evidence type="ECO:0000256" key="1">
    <source>
        <dbReference type="ARBA" id="ARBA00007465"/>
    </source>
</evidence>
<keyword evidence="3 7" id="KW-0694">RNA-binding</keyword>
<dbReference type="InterPro" id="IPR001912">
    <property type="entry name" value="Ribosomal_uS4_N"/>
</dbReference>
<sequence>MGRSIDPQCRICRRLGVKLFLKGKRCFSPSCPIERKGAIAPGVHGERFERSSPYKKQLLEKQKLRASYGISEYQLKNYFEKARKGGRKTDLVLMQMLESRLDNVIFRLGLTPNRKTARQLVNHGKVMIDNRRVTIPSFSVKPGQVIAIKEEVSEIPQVRDTYSEKVIPLPWLKRKALVGKMVRWPKKEELDTQVDILSIVEFYSR</sequence>
<dbReference type="InterPro" id="IPR005709">
    <property type="entry name" value="Ribosomal_uS4_bac-type"/>
</dbReference>
<dbReference type="SMART" id="SM01390">
    <property type="entry name" value="Ribosomal_S4"/>
    <property type="match status" value="1"/>
</dbReference>
<feature type="domain" description="RNA-binding S4" evidence="8">
    <location>
        <begin position="99"/>
        <end position="160"/>
    </location>
</feature>
<dbReference type="GO" id="GO:0015935">
    <property type="term" value="C:small ribosomal subunit"/>
    <property type="evidence" value="ECO:0007669"/>
    <property type="project" value="InterPro"/>
</dbReference>
<keyword evidence="2 7" id="KW-0699">rRNA-binding</keyword>
<organism evidence="10 11">
    <name type="scientific">Candidatus Shapirobacteria bacterium CG09_land_8_20_14_0_10_38_17</name>
    <dbReference type="NCBI Taxonomy" id="1974884"/>
    <lineage>
        <taxon>Bacteria</taxon>
        <taxon>Candidatus Shapironibacteriota</taxon>
    </lineage>
</organism>
<evidence type="ECO:0000256" key="5">
    <source>
        <dbReference type="ARBA" id="ARBA00023274"/>
    </source>
</evidence>
<gene>
    <name evidence="7" type="primary">rpsD</name>
    <name evidence="10" type="ORF">COT63_02290</name>
</gene>
<evidence type="ECO:0000259" key="9">
    <source>
        <dbReference type="SMART" id="SM01390"/>
    </source>
</evidence>
<keyword evidence="4 7" id="KW-0689">Ribosomal protein</keyword>
<dbReference type="NCBIfam" id="NF003717">
    <property type="entry name" value="PRK05327.1"/>
    <property type="match status" value="1"/>
</dbReference>
<feature type="domain" description="Small ribosomal subunit protein uS4 N-terminal" evidence="9">
    <location>
        <begin position="3"/>
        <end position="98"/>
    </location>
</feature>
<dbReference type="InterPro" id="IPR036986">
    <property type="entry name" value="S4_RNA-bd_sf"/>
</dbReference>
<evidence type="ECO:0000256" key="6">
    <source>
        <dbReference type="ARBA" id="ARBA00035254"/>
    </source>
</evidence>
<name>A0A2H0WQQ9_9BACT</name>
<evidence type="ECO:0000256" key="3">
    <source>
        <dbReference type="ARBA" id="ARBA00022884"/>
    </source>
</evidence>
<dbReference type="PROSITE" id="PS50889">
    <property type="entry name" value="S4"/>
    <property type="match status" value="1"/>
</dbReference>
<dbReference type="InterPro" id="IPR002942">
    <property type="entry name" value="S4_RNA-bd"/>
</dbReference>
<dbReference type="GO" id="GO:0019843">
    <property type="term" value="F:rRNA binding"/>
    <property type="evidence" value="ECO:0007669"/>
    <property type="project" value="UniProtKB-UniRule"/>
</dbReference>
<comment type="similarity">
    <text evidence="1 7">Belongs to the universal ribosomal protein uS4 family.</text>
</comment>
<keyword evidence="5 7" id="KW-0687">Ribonucleoprotein</keyword>
<dbReference type="SMART" id="SM00363">
    <property type="entry name" value="S4"/>
    <property type="match status" value="1"/>
</dbReference>
<evidence type="ECO:0000313" key="10">
    <source>
        <dbReference type="EMBL" id="PIS14994.1"/>
    </source>
</evidence>
<dbReference type="NCBIfam" id="TIGR01017">
    <property type="entry name" value="rpsD_bact"/>
    <property type="match status" value="1"/>
</dbReference>
<dbReference type="Proteomes" id="UP000231282">
    <property type="component" value="Unassembled WGS sequence"/>
</dbReference>
<reference evidence="11" key="1">
    <citation type="submission" date="2017-09" db="EMBL/GenBank/DDBJ databases">
        <title>Depth-based differentiation of microbial function through sediment-hosted aquifers and enrichment of novel symbionts in the deep terrestrial subsurface.</title>
        <authorList>
            <person name="Probst A.J."/>
            <person name="Ladd B."/>
            <person name="Jarett J.K."/>
            <person name="Geller-Mcgrath D.E."/>
            <person name="Sieber C.M.K."/>
            <person name="Emerson J.B."/>
            <person name="Anantharaman K."/>
            <person name="Thomas B.C."/>
            <person name="Malmstrom R."/>
            <person name="Stieglmeier M."/>
            <person name="Klingl A."/>
            <person name="Woyke T."/>
            <person name="Ryan C.M."/>
            <person name="Banfield J.F."/>
        </authorList>
    </citation>
    <scope>NUCLEOTIDE SEQUENCE [LARGE SCALE GENOMIC DNA]</scope>
</reference>
<dbReference type="HAMAP" id="MF_01306_B">
    <property type="entry name" value="Ribosomal_uS4_B"/>
    <property type="match status" value="1"/>
</dbReference>
<evidence type="ECO:0000256" key="4">
    <source>
        <dbReference type="ARBA" id="ARBA00022980"/>
    </source>
</evidence>
<dbReference type="Gene3D" id="1.10.1050.10">
    <property type="entry name" value="Ribosomal Protein S4 Delta 41, Chain A, domain 1"/>
    <property type="match status" value="1"/>
</dbReference>
<dbReference type="FunFam" id="3.10.290.10:FF:000001">
    <property type="entry name" value="30S ribosomal protein S4"/>
    <property type="match status" value="1"/>
</dbReference>
<dbReference type="InterPro" id="IPR022801">
    <property type="entry name" value="Ribosomal_uS4"/>
</dbReference>
<dbReference type="GO" id="GO:0003735">
    <property type="term" value="F:structural constituent of ribosome"/>
    <property type="evidence" value="ECO:0007669"/>
    <property type="project" value="InterPro"/>
</dbReference>
<proteinExistence type="inferred from homology"/>
<dbReference type="PANTHER" id="PTHR11831">
    <property type="entry name" value="30S 40S RIBOSOMAL PROTEIN"/>
    <property type="match status" value="1"/>
</dbReference>
<evidence type="ECO:0000256" key="7">
    <source>
        <dbReference type="HAMAP-Rule" id="MF_01306"/>
    </source>
</evidence>
<dbReference type="GO" id="GO:0042274">
    <property type="term" value="P:ribosomal small subunit biogenesis"/>
    <property type="evidence" value="ECO:0007669"/>
    <property type="project" value="TreeGrafter"/>
</dbReference>
<dbReference type="SUPFAM" id="SSF55174">
    <property type="entry name" value="Alpha-L RNA-binding motif"/>
    <property type="match status" value="1"/>
</dbReference>
<dbReference type="Pfam" id="PF00163">
    <property type="entry name" value="Ribosomal_S4"/>
    <property type="match status" value="1"/>
</dbReference>
<dbReference type="Gene3D" id="3.10.290.10">
    <property type="entry name" value="RNA-binding S4 domain"/>
    <property type="match status" value="1"/>
</dbReference>
<evidence type="ECO:0000259" key="8">
    <source>
        <dbReference type="SMART" id="SM00363"/>
    </source>
</evidence>
<dbReference type="CDD" id="cd00165">
    <property type="entry name" value="S4"/>
    <property type="match status" value="1"/>
</dbReference>
<dbReference type="GO" id="GO:0006412">
    <property type="term" value="P:translation"/>
    <property type="evidence" value="ECO:0007669"/>
    <property type="project" value="UniProtKB-UniRule"/>
</dbReference>